<name>A0ABT4YPN4_9VIBR</name>
<keyword evidence="3" id="KW-1185">Reference proteome</keyword>
<feature type="domain" description="Transcriptional regulator TetR C-terminal Proteobacteria type" evidence="1">
    <location>
        <begin position="7"/>
        <end position="76"/>
    </location>
</feature>
<dbReference type="InterPro" id="IPR039536">
    <property type="entry name" value="TetR_C_Proteobacteria"/>
</dbReference>
<dbReference type="RefSeq" id="WP_272134169.1">
    <property type="nucleotide sequence ID" value="NZ_JAQLOI010000001.1"/>
</dbReference>
<organism evidence="2 3">
    <name type="scientific">Vibrio algarum</name>
    <dbReference type="NCBI Taxonomy" id="3020714"/>
    <lineage>
        <taxon>Bacteria</taxon>
        <taxon>Pseudomonadati</taxon>
        <taxon>Pseudomonadota</taxon>
        <taxon>Gammaproteobacteria</taxon>
        <taxon>Vibrionales</taxon>
        <taxon>Vibrionaceae</taxon>
        <taxon>Vibrio</taxon>
    </lineage>
</organism>
<accession>A0ABT4YPN4</accession>
<evidence type="ECO:0000259" key="1">
    <source>
        <dbReference type="Pfam" id="PF14246"/>
    </source>
</evidence>
<reference evidence="2 3" key="1">
    <citation type="submission" date="2023-01" db="EMBL/GenBank/DDBJ databases">
        <title>Vibrio sp. KJ40-1 sp.nov, isolated from marine algae.</title>
        <authorList>
            <person name="Butt M."/>
            <person name="Kim J.M.J."/>
            <person name="Jeon C.O.C."/>
        </authorList>
    </citation>
    <scope>NUCLEOTIDE SEQUENCE [LARGE SCALE GENOMIC DNA]</scope>
    <source>
        <strain evidence="2 3">KJ40-1</strain>
    </source>
</reference>
<gene>
    <name evidence="2" type="ORF">PGX00_07535</name>
</gene>
<dbReference type="Gene3D" id="1.10.357.10">
    <property type="entry name" value="Tetracycline Repressor, domain 2"/>
    <property type="match status" value="1"/>
</dbReference>
<protein>
    <submittedName>
        <fullName evidence="2">TetR/AcrR family transcriptional regulator C-terminal domain-containing protein</fullName>
    </submittedName>
</protein>
<comment type="caution">
    <text evidence="2">The sequence shown here is derived from an EMBL/GenBank/DDBJ whole genome shotgun (WGS) entry which is preliminary data.</text>
</comment>
<evidence type="ECO:0000313" key="3">
    <source>
        <dbReference type="Proteomes" id="UP001210678"/>
    </source>
</evidence>
<evidence type="ECO:0000313" key="2">
    <source>
        <dbReference type="EMBL" id="MDB1123519.1"/>
    </source>
</evidence>
<dbReference type="EMBL" id="JAQLOI010000001">
    <property type="protein sequence ID" value="MDB1123519.1"/>
    <property type="molecule type" value="Genomic_DNA"/>
</dbReference>
<dbReference type="Proteomes" id="UP001210678">
    <property type="component" value="Unassembled WGS sequence"/>
</dbReference>
<dbReference type="Pfam" id="PF14246">
    <property type="entry name" value="TetR_C_7"/>
    <property type="match status" value="1"/>
</dbReference>
<sequence length="78" mass="9047">MGKFSARETTLFQWLEAAVEDNKLKPMDFEFANGQLHNMIKGHCFWPLLLNIGHIIEHEKLENIADETAAMFLSHYTL</sequence>
<proteinExistence type="predicted"/>